<dbReference type="AlphaFoldDB" id="A0AAW0CC67"/>
<keyword evidence="2" id="KW-1185">Reference proteome</keyword>
<evidence type="ECO:0000313" key="1">
    <source>
        <dbReference type="EMBL" id="KAK7036589.1"/>
    </source>
</evidence>
<name>A0AAW0CC67_9AGAR</name>
<proteinExistence type="predicted"/>
<protein>
    <submittedName>
        <fullName evidence="1">Uncharacterized protein</fullName>
    </submittedName>
</protein>
<accession>A0AAW0CC67</accession>
<organism evidence="1 2">
    <name type="scientific">Paramarasmius palmivorus</name>
    <dbReference type="NCBI Taxonomy" id="297713"/>
    <lineage>
        <taxon>Eukaryota</taxon>
        <taxon>Fungi</taxon>
        <taxon>Dikarya</taxon>
        <taxon>Basidiomycota</taxon>
        <taxon>Agaricomycotina</taxon>
        <taxon>Agaricomycetes</taxon>
        <taxon>Agaricomycetidae</taxon>
        <taxon>Agaricales</taxon>
        <taxon>Marasmiineae</taxon>
        <taxon>Marasmiaceae</taxon>
        <taxon>Paramarasmius</taxon>
    </lineage>
</organism>
<dbReference type="Proteomes" id="UP001383192">
    <property type="component" value="Unassembled WGS sequence"/>
</dbReference>
<gene>
    <name evidence="1" type="ORF">VNI00_011522</name>
</gene>
<evidence type="ECO:0000313" key="2">
    <source>
        <dbReference type="Proteomes" id="UP001383192"/>
    </source>
</evidence>
<reference evidence="1 2" key="1">
    <citation type="submission" date="2024-01" db="EMBL/GenBank/DDBJ databases">
        <title>A draft genome for a cacao thread blight-causing isolate of Paramarasmius palmivorus.</title>
        <authorList>
            <person name="Baruah I.K."/>
            <person name="Bukari Y."/>
            <person name="Amoako-Attah I."/>
            <person name="Meinhardt L.W."/>
            <person name="Bailey B.A."/>
            <person name="Cohen S.P."/>
        </authorList>
    </citation>
    <scope>NUCLEOTIDE SEQUENCE [LARGE SCALE GENOMIC DNA]</scope>
    <source>
        <strain evidence="1 2">GH-12</strain>
    </source>
</reference>
<dbReference type="EMBL" id="JAYKXP010000050">
    <property type="protein sequence ID" value="KAK7036589.1"/>
    <property type="molecule type" value="Genomic_DNA"/>
</dbReference>
<comment type="caution">
    <text evidence="1">The sequence shown here is derived from an EMBL/GenBank/DDBJ whole genome shotgun (WGS) entry which is preliminary data.</text>
</comment>
<sequence length="568" mass="64814">MQAMQPKVQDFLASLPYPAQTRTFHHTPLEDLIQIRTLSSNLSADVAQYYKAAFGSARLYGVFFPEQGIRHKFRKQVAQAGALLSGEAILHILNRDDTEPTHIDVYAPHTQTLPLGHILEEAAYKFMPLPTRRAWGRTYDAQPPVFEPATRAEFSKGVPNTADIDQFCDDSTVAGVFVFKNSKEKTIRLISTRSQPIEPILSFHSTILMNFATSTQYFSLYPKTTFVDKRILKLQTPTHTIQNVHAEFEKKGWSVFGQLTGEQSLHPDHELSLQTRWVGDTHTWIIDMDAIDEAEDEYQTLRVTSWDLGSYDIAGPQIILHRLESRYLLSSYTMSAEAEQAVWRHPCFRRIHGNRQGTIRYPLEDAPSERYIKTLASKKTNSSSTASALSNASTAEQNQHLYTNAINTCTHREINGNFDLEDALVEYLKELYPLMANTHRENSTFRQLRNDLADVRQAFGTISHDILHPSAYTISMLLQFIDDCRRITKANDTRVSFHYLPTSRANCYEQFWLQYSLETASMRILVTCIFSVPKAQRQSIQRELAIAPGWSEDMLLEASIIIAFEDCD</sequence>